<evidence type="ECO:0000259" key="1">
    <source>
        <dbReference type="Pfam" id="PF00534"/>
    </source>
</evidence>
<proteinExistence type="predicted"/>
<protein>
    <submittedName>
        <fullName evidence="2">Glycosyl transferase</fullName>
    </submittedName>
</protein>
<dbReference type="AlphaFoldDB" id="A0A2R5EM10"/>
<dbReference type="CDD" id="cd03811">
    <property type="entry name" value="GT4_GT28_WabH-like"/>
    <property type="match status" value="1"/>
</dbReference>
<sequence>MYMKKKLLFIMPGLGAGGGERSLVTLLSQIDYEKYDVDLFLFKHDGIFMKALPEEVNVLKHRDDYLAFTQPFIDSLKILFNASKFRLLFNRILFSLRNQYRKGSAVTEQSAWQYLSMSMDKLQTKYDAAIGFLEKTSIYYCIDKVDAVKKIGWIHNDYDKLGMDVGFDGKYFKQLDEIVTVSKECEHVLKKRFPEQVHKISTIHNIVSPKLIKKLSRITNNDLYNRKAGECILLSIGRLHPQKGFDIAVEACARLIAYGKAVRWFIIGEGEEREQLRKTIRKHNVEGQMILLGLKDNPYPYIEQCDIYVQPSRFEGKSIAVDEAKILCKPIVITNFSTARDQIQNGINGTIAPMNAIDLASAISDLIGNRDKVNELCFRLSNETLGTEEEIDKLYKLVGG</sequence>
<comment type="caution">
    <text evidence="2">The sequence shown here is derived from an EMBL/GenBank/DDBJ whole genome shotgun (WGS) entry which is preliminary data.</text>
</comment>
<dbReference type="GO" id="GO:0016757">
    <property type="term" value="F:glycosyltransferase activity"/>
    <property type="evidence" value="ECO:0007669"/>
    <property type="project" value="InterPro"/>
</dbReference>
<reference evidence="2 3" key="1">
    <citation type="submission" date="2017-08" db="EMBL/GenBank/DDBJ databases">
        <title>Substantial Increase in Enzyme Production by Combined Drug-Resistance Mutations in Paenibacillus agaridevorans.</title>
        <authorList>
            <person name="Tanaka Y."/>
            <person name="Funane K."/>
            <person name="Hosaka T."/>
            <person name="Shiwa Y."/>
            <person name="Fujita N."/>
            <person name="Miyazaki T."/>
            <person name="Yoshikawa H."/>
            <person name="Murakami K."/>
            <person name="Kasahara K."/>
            <person name="Inaoka T."/>
            <person name="Hiraga Y."/>
            <person name="Ochi K."/>
        </authorList>
    </citation>
    <scope>NUCLEOTIDE SEQUENCE [LARGE SCALE GENOMIC DNA]</scope>
    <source>
        <strain evidence="2 3">T-3040</strain>
    </source>
</reference>
<accession>A0A2R5EM10</accession>
<dbReference type="Pfam" id="PF00534">
    <property type="entry name" value="Glycos_transf_1"/>
    <property type="match status" value="1"/>
</dbReference>
<dbReference type="PANTHER" id="PTHR12526:SF630">
    <property type="entry name" value="GLYCOSYLTRANSFERASE"/>
    <property type="match status" value="1"/>
</dbReference>
<feature type="domain" description="Glycosyl transferase family 1" evidence="1">
    <location>
        <begin position="226"/>
        <end position="374"/>
    </location>
</feature>
<keyword evidence="3" id="KW-1185">Reference proteome</keyword>
<dbReference type="SUPFAM" id="SSF53756">
    <property type="entry name" value="UDP-Glycosyltransferase/glycogen phosphorylase"/>
    <property type="match status" value="1"/>
</dbReference>
<dbReference type="InterPro" id="IPR001296">
    <property type="entry name" value="Glyco_trans_1"/>
</dbReference>
<keyword evidence="2" id="KW-0808">Transferase</keyword>
<dbReference type="PANTHER" id="PTHR12526">
    <property type="entry name" value="GLYCOSYLTRANSFERASE"/>
    <property type="match status" value="1"/>
</dbReference>
<evidence type="ECO:0000313" key="3">
    <source>
        <dbReference type="Proteomes" id="UP000245202"/>
    </source>
</evidence>
<gene>
    <name evidence="2" type="ORF">PAT3040_02228</name>
</gene>
<dbReference type="Gene3D" id="3.40.50.2000">
    <property type="entry name" value="Glycogen Phosphorylase B"/>
    <property type="match status" value="2"/>
</dbReference>
<name>A0A2R5EM10_9BACL</name>
<organism evidence="2 3">
    <name type="scientific">Paenibacillus agaridevorans</name>
    <dbReference type="NCBI Taxonomy" id="171404"/>
    <lineage>
        <taxon>Bacteria</taxon>
        <taxon>Bacillati</taxon>
        <taxon>Bacillota</taxon>
        <taxon>Bacilli</taxon>
        <taxon>Bacillales</taxon>
        <taxon>Paenibacillaceae</taxon>
        <taxon>Paenibacillus</taxon>
    </lineage>
</organism>
<dbReference type="Proteomes" id="UP000245202">
    <property type="component" value="Unassembled WGS sequence"/>
</dbReference>
<evidence type="ECO:0000313" key="2">
    <source>
        <dbReference type="EMBL" id="GBG07672.1"/>
    </source>
</evidence>
<dbReference type="EMBL" id="BDQX01000099">
    <property type="protein sequence ID" value="GBG07672.1"/>
    <property type="molecule type" value="Genomic_DNA"/>
</dbReference>